<dbReference type="InterPro" id="IPR050643">
    <property type="entry name" value="Periplasmic_pilus_chap"/>
</dbReference>
<accession>H9UFX5</accession>
<dbReference type="Gene3D" id="2.60.40.10">
    <property type="entry name" value="Immunoglobulins"/>
    <property type="match status" value="1"/>
</dbReference>
<dbReference type="eggNOG" id="COG3121">
    <property type="taxonomic scope" value="Bacteria"/>
</dbReference>
<protein>
    <submittedName>
        <fullName evidence="2">P pilus assembly protein, chaperone PapD</fullName>
    </submittedName>
</protein>
<dbReference type="STRING" id="889378.Spiaf_0310"/>
<dbReference type="EMBL" id="CP003282">
    <property type="protein sequence ID" value="AFG36418.1"/>
    <property type="molecule type" value="Genomic_DNA"/>
</dbReference>
<keyword evidence="3" id="KW-1185">Reference proteome</keyword>
<dbReference type="HOGENOM" id="CLU_082344_0_0_12"/>
<feature type="domain" description="Pili assembly chaperone N-terminal" evidence="1">
    <location>
        <begin position="41"/>
        <end position="155"/>
    </location>
</feature>
<dbReference type="Proteomes" id="UP000007383">
    <property type="component" value="Chromosome"/>
</dbReference>
<evidence type="ECO:0000259" key="1">
    <source>
        <dbReference type="Pfam" id="PF00345"/>
    </source>
</evidence>
<dbReference type="KEGG" id="sfc:Spiaf_0310"/>
<dbReference type="OrthoDB" id="370864at2"/>
<gene>
    <name evidence="2" type="ordered locus">Spiaf_0310</name>
</gene>
<dbReference type="InterPro" id="IPR008962">
    <property type="entry name" value="PapD-like_sf"/>
</dbReference>
<name>H9UFX5_SPIAZ</name>
<dbReference type="AlphaFoldDB" id="H9UFX5"/>
<dbReference type="GO" id="GO:0071555">
    <property type="term" value="P:cell wall organization"/>
    <property type="evidence" value="ECO:0007669"/>
    <property type="project" value="InterPro"/>
</dbReference>
<dbReference type="PANTHER" id="PTHR30251">
    <property type="entry name" value="PILUS ASSEMBLY CHAPERONE"/>
    <property type="match status" value="1"/>
</dbReference>
<dbReference type="PANTHER" id="PTHR30251:SF4">
    <property type="entry name" value="SLR1668 PROTEIN"/>
    <property type="match status" value="1"/>
</dbReference>
<evidence type="ECO:0000313" key="2">
    <source>
        <dbReference type="EMBL" id="AFG36418.1"/>
    </source>
</evidence>
<dbReference type="InterPro" id="IPR016147">
    <property type="entry name" value="Pili_assmbl_chaperone_N"/>
</dbReference>
<evidence type="ECO:0000313" key="3">
    <source>
        <dbReference type="Proteomes" id="UP000007383"/>
    </source>
</evidence>
<sequence length="244" mass="26419">MGSIRQKILPVAIAVLLFGRTVSLPGFSLQPISQHFEPSGSMSSQTFQLHNPGNSPIAIELSMHTRELQPDGSEVREPANDLFSIFPGRVILDPGERRTVRVRWIGPAEIDSEQAFRLLAEQLPVNLTGDEAAPESGGVITIMYRYLAAVYVTPERAEADVHAEVIDATNGETRIRISNSGSQHRLLNSLELIVQYADGSSTLLTSADLPGLAGTNLLAGSWRDYPISDSSSSEVTDVSLILPD</sequence>
<dbReference type="GO" id="GO:0030288">
    <property type="term" value="C:outer membrane-bounded periplasmic space"/>
    <property type="evidence" value="ECO:0007669"/>
    <property type="project" value="InterPro"/>
</dbReference>
<dbReference type="InterPro" id="IPR013783">
    <property type="entry name" value="Ig-like_fold"/>
</dbReference>
<dbReference type="PATRIC" id="fig|889378.3.peg.316"/>
<dbReference type="SUPFAM" id="SSF49354">
    <property type="entry name" value="PapD-like"/>
    <property type="match status" value="1"/>
</dbReference>
<organism evidence="2 3">
    <name type="scientific">Spirochaeta africana (strain ATCC 700263 / DSM 8902 / Z-7692)</name>
    <dbReference type="NCBI Taxonomy" id="889378"/>
    <lineage>
        <taxon>Bacteria</taxon>
        <taxon>Pseudomonadati</taxon>
        <taxon>Spirochaetota</taxon>
        <taxon>Spirochaetia</taxon>
        <taxon>Spirochaetales</taxon>
        <taxon>Spirochaetaceae</taxon>
        <taxon>Spirochaeta</taxon>
    </lineage>
</organism>
<proteinExistence type="predicted"/>
<dbReference type="Pfam" id="PF00345">
    <property type="entry name" value="PapD_N"/>
    <property type="match status" value="1"/>
</dbReference>
<dbReference type="RefSeq" id="WP_014454416.1">
    <property type="nucleotide sequence ID" value="NC_017098.1"/>
</dbReference>
<reference evidence="3" key="1">
    <citation type="journal article" date="2013" name="Stand. Genomic Sci.">
        <title>Complete genome sequence of the halophilic bacterium Spirochaeta africana type strain (Z-7692(T)) from the alkaline Lake Magadi in the East African Rift.</title>
        <authorList>
            <person name="Liolos K."/>
            <person name="Abt B."/>
            <person name="Scheuner C."/>
            <person name="Teshima H."/>
            <person name="Held B."/>
            <person name="Lapidus A."/>
            <person name="Nolan M."/>
            <person name="Lucas S."/>
            <person name="Deshpande S."/>
            <person name="Cheng J.F."/>
            <person name="Tapia R."/>
            <person name="Goodwin L.A."/>
            <person name="Pitluck S."/>
            <person name="Pagani I."/>
            <person name="Ivanova N."/>
            <person name="Mavromatis K."/>
            <person name="Mikhailova N."/>
            <person name="Huntemann M."/>
            <person name="Pati A."/>
            <person name="Chen A."/>
            <person name="Palaniappan K."/>
            <person name="Land M."/>
            <person name="Rohde M."/>
            <person name="Tindall B.J."/>
            <person name="Detter J.C."/>
            <person name="Goker M."/>
            <person name="Bristow J."/>
            <person name="Eisen J.A."/>
            <person name="Markowitz V."/>
            <person name="Hugenholtz P."/>
            <person name="Woyke T."/>
            <person name="Klenk H.P."/>
            <person name="Kyrpides N.C."/>
        </authorList>
    </citation>
    <scope>NUCLEOTIDE SEQUENCE</scope>
    <source>
        <strain evidence="3">ATCC 700263 / DSM 8902 / Z-7692</strain>
    </source>
</reference>